<gene>
    <name evidence="1" type="ORF">LVIROSA_LOCUS23702</name>
</gene>
<proteinExistence type="predicted"/>
<dbReference type="AlphaFoldDB" id="A0AAU9NHM4"/>
<dbReference type="Proteomes" id="UP001157418">
    <property type="component" value="Unassembled WGS sequence"/>
</dbReference>
<organism evidence="1 2">
    <name type="scientific">Lactuca virosa</name>
    <dbReference type="NCBI Taxonomy" id="75947"/>
    <lineage>
        <taxon>Eukaryota</taxon>
        <taxon>Viridiplantae</taxon>
        <taxon>Streptophyta</taxon>
        <taxon>Embryophyta</taxon>
        <taxon>Tracheophyta</taxon>
        <taxon>Spermatophyta</taxon>
        <taxon>Magnoliopsida</taxon>
        <taxon>eudicotyledons</taxon>
        <taxon>Gunneridae</taxon>
        <taxon>Pentapetalae</taxon>
        <taxon>asterids</taxon>
        <taxon>campanulids</taxon>
        <taxon>Asterales</taxon>
        <taxon>Asteraceae</taxon>
        <taxon>Cichorioideae</taxon>
        <taxon>Cichorieae</taxon>
        <taxon>Lactucinae</taxon>
        <taxon>Lactuca</taxon>
    </lineage>
</organism>
<reference evidence="1 2" key="1">
    <citation type="submission" date="2022-01" db="EMBL/GenBank/DDBJ databases">
        <authorList>
            <person name="Xiong W."/>
            <person name="Schranz E."/>
        </authorList>
    </citation>
    <scope>NUCLEOTIDE SEQUENCE [LARGE SCALE GENOMIC DNA]</scope>
</reference>
<accession>A0AAU9NHM4</accession>
<keyword evidence="2" id="KW-1185">Reference proteome</keyword>
<dbReference type="EMBL" id="CAKMRJ010004445">
    <property type="protein sequence ID" value="CAH1437369.1"/>
    <property type="molecule type" value="Genomic_DNA"/>
</dbReference>
<protein>
    <submittedName>
        <fullName evidence="1">Uncharacterized protein</fullName>
    </submittedName>
</protein>
<evidence type="ECO:0000313" key="2">
    <source>
        <dbReference type="Proteomes" id="UP001157418"/>
    </source>
</evidence>
<name>A0AAU9NHM4_9ASTR</name>
<evidence type="ECO:0000313" key="1">
    <source>
        <dbReference type="EMBL" id="CAH1437369.1"/>
    </source>
</evidence>
<sequence>MGKKNYSSYRGVFGLLKRRKKLGLNCRSPSIRLTSSVNGHLSPLLSVVGHLRPPSSVADHLSPLQLIKILHI</sequence>
<comment type="caution">
    <text evidence="1">The sequence shown here is derived from an EMBL/GenBank/DDBJ whole genome shotgun (WGS) entry which is preliminary data.</text>
</comment>